<evidence type="ECO:0000313" key="8">
    <source>
        <dbReference type="Proteomes" id="UP001589836"/>
    </source>
</evidence>
<feature type="transmembrane region" description="Helical" evidence="6">
    <location>
        <begin position="127"/>
        <end position="153"/>
    </location>
</feature>
<proteinExistence type="predicted"/>
<comment type="caution">
    <text evidence="7">The sequence shown here is derived from an EMBL/GenBank/DDBJ whole genome shotgun (WGS) entry which is preliminary data.</text>
</comment>
<dbReference type="PIRSF" id="PIRSF035875">
    <property type="entry name" value="RNase_BN"/>
    <property type="match status" value="1"/>
</dbReference>
<feature type="transmembrane region" description="Helical" evidence="6">
    <location>
        <begin position="87"/>
        <end position="107"/>
    </location>
</feature>
<dbReference type="NCBIfam" id="TIGR00765">
    <property type="entry name" value="yihY_not_rbn"/>
    <property type="match status" value="1"/>
</dbReference>
<dbReference type="PANTHER" id="PTHR30213:SF0">
    <property type="entry name" value="UPF0761 MEMBRANE PROTEIN YIHY"/>
    <property type="match status" value="1"/>
</dbReference>
<name>A0ABV6LP97_9BACI</name>
<dbReference type="InterPro" id="IPR017039">
    <property type="entry name" value="Virul_fac_BrkB"/>
</dbReference>
<evidence type="ECO:0000256" key="4">
    <source>
        <dbReference type="ARBA" id="ARBA00022989"/>
    </source>
</evidence>
<dbReference type="PANTHER" id="PTHR30213">
    <property type="entry name" value="INNER MEMBRANE PROTEIN YHJD"/>
    <property type="match status" value="1"/>
</dbReference>
<feature type="transmembrane region" description="Helical" evidence="6">
    <location>
        <begin position="205"/>
        <end position="226"/>
    </location>
</feature>
<feature type="transmembrane region" description="Helical" evidence="6">
    <location>
        <begin position="238"/>
        <end position="266"/>
    </location>
</feature>
<feature type="transmembrane region" description="Helical" evidence="6">
    <location>
        <begin position="173"/>
        <end position="193"/>
    </location>
</feature>
<feature type="transmembrane region" description="Helical" evidence="6">
    <location>
        <begin position="28"/>
        <end position="49"/>
    </location>
</feature>
<accession>A0ABV6LP97</accession>
<keyword evidence="8" id="KW-1185">Reference proteome</keyword>
<keyword evidence="3 6" id="KW-0812">Transmembrane</keyword>
<reference evidence="7 8" key="1">
    <citation type="submission" date="2024-09" db="EMBL/GenBank/DDBJ databases">
        <authorList>
            <person name="Sun Q."/>
            <person name="Mori K."/>
        </authorList>
    </citation>
    <scope>NUCLEOTIDE SEQUENCE [LARGE SCALE GENOMIC DNA]</scope>
    <source>
        <strain evidence="7 8">NCAIM B.02529</strain>
    </source>
</reference>
<evidence type="ECO:0000313" key="7">
    <source>
        <dbReference type="EMBL" id="MFC0524228.1"/>
    </source>
</evidence>
<gene>
    <name evidence="7" type="ORF">ACFFGV_11695</name>
</gene>
<evidence type="ECO:0000256" key="2">
    <source>
        <dbReference type="ARBA" id="ARBA00022475"/>
    </source>
</evidence>
<sequence>MKRFINISKEVVSEFQKDDVPLLAAAQAYYYLLSIVPLLILLLSILPYLNIEAESAVTFISNTLPDGTASVFQDNIISLVTTPKGGLLTIGIIGTLWSASSGMTAFIKSTNQAYNVEESRSFIQVKLLSIILTLGLIVAFAVALVLPVFGDVIFQFIERFVSIPMEIRVLLEIARWFISLVVLGGVLLLLYRFAPNTKLPFKRIVPGAAITTVLWLMISFAFSFYVSNFGSYSATYGSLGGVVILMIWFFLTGLILMLGAEINVVYQRYKTSSM</sequence>
<keyword evidence="2" id="KW-1003">Cell membrane</keyword>
<dbReference type="RefSeq" id="WP_377347996.1">
    <property type="nucleotide sequence ID" value="NZ_JBHLTP010000010.1"/>
</dbReference>
<protein>
    <submittedName>
        <fullName evidence="7">YihY/virulence factor BrkB family protein</fullName>
    </submittedName>
</protein>
<evidence type="ECO:0000256" key="6">
    <source>
        <dbReference type="SAM" id="Phobius"/>
    </source>
</evidence>
<comment type="subcellular location">
    <subcellularLocation>
        <location evidence="1">Cell membrane</location>
        <topology evidence="1">Multi-pass membrane protein</topology>
    </subcellularLocation>
</comment>
<dbReference type="EMBL" id="JBHLTP010000010">
    <property type="protein sequence ID" value="MFC0524228.1"/>
    <property type="molecule type" value="Genomic_DNA"/>
</dbReference>
<evidence type="ECO:0000256" key="1">
    <source>
        <dbReference type="ARBA" id="ARBA00004651"/>
    </source>
</evidence>
<organism evidence="7 8">
    <name type="scientific">Pontibacillus salicampi</name>
    <dbReference type="NCBI Taxonomy" id="1449801"/>
    <lineage>
        <taxon>Bacteria</taxon>
        <taxon>Bacillati</taxon>
        <taxon>Bacillota</taxon>
        <taxon>Bacilli</taxon>
        <taxon>Bacillales</taxon>
        <taxon>Bacillaceae</taxon>
        <taxon>Pontibacillus</taxon>
    </lineage>
</organism>
<keyword evidence="4 6" id="KW-1133">Transmembrane helix</keyword>
<dbReference type="Proteomes" id="UP001589836">
    <property type="component" value="Unassembled WGS sequence"/>
</dbReference>
<keyword evidence="5 6" id="KW-0472">Membrane</keyword>
<dbReference type="Pfam" id="PF03631">
    <property type="entry name" value="Virul_fac_BrkB"/>
    <property type="match status" value="1"/>
</dbReference>
<evidence type="ECO:0000256" key="3">
    <source>
        <dbReference type="ARBA" id="ARBA00022692"/>
    </source>
</evidence>
<evidence type="ECO:0000256" key="5">
    <source>
        <dbReference type="ARBA" id="ARBA00023136"/>
    </source>
</evidence>